<name>A0ABW9XKM0_9BACL</name>
<sequence>MHAGKAIRLFLVGLVFAIVAIGLLPFLVVLNWSDLYGLSEMDPPSFPVPFLQKLFK</sequence>
<dbReference type="RefSeq" id="WP_161741587.1">
    <property type="nucleotide sequence ID" value="NZ_JAAAMV010000002.1"/>
</dbReference>
<evidence type="ECO:0000256" key="1">
    <source>
        <dbReference type="SAM" id="Phobius"/>
    </source>
</evidence>
<evidence type="ECO:0000313" key="2">
    <source>
        <dbReference type="EMBL" id="NBD23153.1"/>
    </source>
</evidence>
<keyword evidence="3" id="KW-1185">Reference proteome</keyword>
<comment type="caution">
    <text evidence="2">The sequence shown here is derived from an EMBL/GenBank/DDBJ whole genome shotgun (WGS) entry which is preliminary data.</text>
</comment>
<feature type="transmembrane region" description="Helical" evidence="1">
    <location>
        <begin position="9"/>
        <end position="32"/>
    </location>
</feature>
<dbReference type="Proteomes" id="UP000665561">
    <property type="component" value="Unassembled WGS sequence"/>
</dbReference>
<keyword evidence="1" id="KW-0812">Transmembrane</keyword>
<reference evidence="2 3" key="1">
    <citation type="submission" date="2020-01" db="EMBL/GenBank/DDBJ databases">
        <title>Paenibacillus soybeanensis sp. nov. isolated from the nodules of soybean (Glycine max(L.) Merr).</title>
        <authorList>
            <person name="Wang H."/>
        </authorList>
    </citation>
    <scope>NUCLEOTIDE SEQUENCE [LARGE SCALE GENOMIC DNA]</scope>
    <source>
        <strain evidence="2 3">T1</strain>
    </source>
</reference>
<protein>
    <submittedName>
        <fullName evidence="2">Uncharacterized protein</fullName>
    </submittedName>
</protein>
<keyword evidence="1" id="KW-0472">Membrane</keyword>
<proteinExistence type="predicted"/>
<keyword evidence="1" id="KW-1133">Transmembrane helix</keyword>
<dbReference type="EMBL" id="JAAAMV010000002">
    <property type="protein sequence ID" value="NBD23153.1"/>
    <property type="molecule type" value="Genomic_DNA"/>
</dbReference>
<organism evidence="2 3">
    <name type="scientific">Paenibacillus glycinis</name>
    <dbReference type="NCBI Taxonomy" id="2697035"/>
    <lineage>
        <taxon>Bacteria</taxon>
        <taxon>Bacillati</taxon>
        <taxon>Bacillota</taxon>
        <taxon>Bacilli</taxon>
        <taxon>Bacillales</taxon>
        <taxon>Paenibacillaceae</taxon>
        <taxon>Paenibacillus</taxon>
    </lineage>
</organism>
<evidence type="ECO:0000313" key="3">
    <source>
        <dbReference type="Proteomes" id="UP000665561"/>
    </source>
</evidence>
<accession>A0ABW9XKM0</accession>
<gene>
    <name evidence="2" type="ORF">GT019_04655</name>
</gene>